<dbReference type="EMBL" id="JARJLR010000233">
    <property type="protein sequence ID" value="MDF3842761.1"/>
    <property type="molecule type" value="Genomic_DNA"/>
</dbReference>
<organism evidence="1 2">
    <name type="scientific">Pseudomonas citronellolis</name>
    <dbReference type="NCBI Taxonomy" id="53408"/>
    <lineage>
        <taxon>Bacteria</taxon>
        <taxon>Pseudomonadati</taxon>
        <taxon>Pseudomonadota</taxon>
        <taxon>Gammaproteobacteria</taxon>
        <taxon>Pseudomonadales</taxon>
        <taxon>Pseudomonadaceae</taxon>
        <taxon>Pseudomonas</taxon>
    </lineage>
</organism>
<dbReference type="AlphaFoldDB" id="A0AAW6P6A5"/>
<name>A0AAW6P6A5_9PSED</name>
<sequence length="79" mass="8983">MSRKTTLECTKHGLRFEQFDDWHEQKGGPVPDCYICAHEKAAALREQLQVVTRQRDLLLAAIEVKLNAPVEPGRSLSHD</sequence>
<reference evidence="1" key="1">
    <citation type="submission" date="2023-03" db="EMBL/GenBank/DDBJ databases">
        <title>Draft assemblies of triclosan tolerant bacteria isolated from returned activated sludge.</title>
        <authorList>
            <person name="Van Hamelsveld S."/>
        </authorList>
    </citation>
    <scope>NUCLEOTIDE SEQUENCE</scope>
    <source>
        <strain evidence="1">GW210015_S63</strain>
    </source>
</reference>
<protein>
    <submittedName>
        <fullName evidence="1">Uncharacterized protein</fullName>
    </submittedName>
</protein>
<gene>
    <name evidence="1" type="ORF">P3W55_13675</name>
</gene>
<accession>A0AAW6P6A5</accession>
<dbReference type="RefSeq" id="WP_276214716.1">
    <property type="nucleotide sequence ID" value="NZ_JARJLR010000233.1"/>
</dbReference>
<comment type="caution">
    <text evidence="1">The sequence shown here is derived from an EMBL/GenBank/DDBJ whole genome shotgun (WGS) entry which is preliminary data.</text>
</comment>
<evidence type="ECO:0000313" key="1">
    <source>
        <dbReference type="EMBL" id="MDF3842761.1"/>
    </source>
</evidence>
<evidence type="ECO:0000313" key="2">
    <source>
        <dbReference type="Proteomes" id="UP001220662"/>
    </source>
</evidence>
<dbReference type="Proteomes" id="UP001220662">
    <property type="component" value="Unassembled WGS sequence"/>
</dbReference>
<proteinExistence type="predicted"/>